<sequence length="278" mass="31183">MDINNLLNVSPTSTHTHTVVFLHGRGDTARGLAHSLHYSRARDGRTLYHIFPSFRWVFPEARLNPCVAFPGQSWKQWFDIWNVQDFSDHEEHQATGLRENVPLIRRLIAQEAAVLGGRYDRIILAGISQGGATSVHTLLNLHIPPPGDERASRGLAAFLGFCCRMPFPGRSLTDTRKILSLENLPQDDLAIRHTPMLLEHSVDDPLVLIGNGRILRDTLRGFGASVEWREYPDGGHWFHSPDGMSDVVDFLHKILDLEQRPPAVQEAPSLGTDPMELS</sequence>
<dbReference type="Gene3D" id="3.40.50.1820">
    <property type="entry name" value="alpha/beta hydrolase"/>
    <property type="match status" value="1"/>
</dbReference>
<gene>
    <name evidence="4" type="ORF">PgNI_10467</name>
</gene>
<organism evidence="3 4">
    <name type="scientific">Pyricularia grisea</name>
    <name type="common">Crabgrass-specific blast fungus</name>
    <name type="synonym">Magnaporthe grisea</name>
    <dbReference type="NCBI Taxonomy" id="148305"/>
    <lineage>
        <taxon>Eukaryota</taxon>
        <taxon>Fungi</taxon>
        <taxon>Dikarya</taxon>
        <taxon>Ascomycota</taxon>
        <taxon>Pezizomycotina</taxon>
        <taxon>Sordariomycetes</taxon>
        <taxon>Sordariomycetidae</taxon>
        <taxon>Magnaporthales</taxon>
        <taxon>Pyriculariaceae</taxon>
        <taxon>Pyricularia</taxon>
    </lineage>
</organism>
<name>A0A6P8AZ89_PYRGI</name>
<dbReference type="PANTHER" id="PTHR10655">
    <property type="entry name" value="LYSOPHOSPHOLIPASE-RELATED"/>
    <property type="match status" value="1"/>
</dbReference>
<accession>A0A6P8AZ89</accession>
<evidence type="ECO:0000259" key="2">
    <source>
        <dbReference type="Pfam" id="PF02230"/>
    </source>
</evidence>
<dbReference type="SUPFAM" id="SSF53474">
    <property type="entry name" value="alpha/beta-Hydrolases"/>
    <property type="match status" value="1"/>
</dbReference>
<dbReference type="InterPro" id="IPR003140">
    <property type="entry name" value="PLipase/COase/thioEstase"/>
</dbReference>
<comment type="similarity">
    <text evidence="1">Belongs to the AB hydrolase superfamily. AB hydrolase 2 family.</text>
</comment>
<dbReference type="Proteomes" id="UP000515153">
    <property type="component" value="Chromosome VII"/>
</dbReference>
<protein>
    <recommendedName>
        <fullName evidence="2">Phospholipase/carboxylesterase/thioesterase domain-containing protein</fullName>
    </recommendedName>
</protein>
<dbReference type="RefSeq" id="XP_030980281.1">
    <property type="nucleotide sequence ID" value="XM_031130438.1"/>
</dbReference>
<dbReference type="Pfam" id="PF02230">
    <property type="entry name" value="Abhydrolase_2"/>
    <property type="match status" value="1"/>
</dbReference>
<reference evidence="4" key="3">
    <citation type="submission" date="2025-08" db="UniProtKB">
        <authorList>
            <consortium name="RefSeq"/>
        </authorList>
    </citation>
    <scope>IDENTIFICATION</scope>
    <source>
        <strain evidence="4">NI907</strain>
    </source>
</reference>
<dbReference type="GO" id="GO:0052689">
    <property type="term" value="F:carboxylic ester hydrolase activity"/>
    <property type="evidence" value="ECO:0007669"/>
    <property type="project" value="TreeGrafter"/>
</dbReference>
<evidence type="ECO:0000313" key="4">
    <source>
        <dbReference type="RefSeq" id="XP_030980281.1"/>
    </source>
</evidence>
<dbReference type="InterPro" id="IPR050565">
    <property type="entry name" value="LYPA1-2/EST-like"/>
</dbReference>
<dbReference type="GeneID" id="41965346"/>
<dbReference type="GO" id="GO:0008474">
    <property type="term" value="F:palmitoyl-(protein) hydrolase activity"/>
    <property type="evidence" value="ECO:0007669"/>
    <property type="project" value="TreeGrafter"/>
</dbReference>
<proteinExistence type="inferred from homology"/>
<feature type="domain" description="Phospholipase/carboxylesterase/thioesterase" evidence="2">
    <location>
        <begin position="9"/>
        <end position="254"/>
    </location>
</feature>
<evidence type="ECO:0000256" key="1">
    <source>
        <dbReference type="ARBA" id="ARBA00006499"/>
    </source>
</evidence>
<reference evidence="3 4" key="1">
    <citation type="journal article" date="2019" name="Mol. Biol. Evol.">
        <title>Blast fungal genomes show frequent chromosomal changes, gene gains and losses, and effector gene turnover.</title>
        <authorList>
            <person name="Gomez Luciano L.B."/>
            <person name="Jason Tsai I."/>
            <person name="Chuma I."/>
            <person name="Tosa Y."/>
            <person name="Chen Y.H."/>
            <person name="Li J.Y."/>
            <person name="Li M.Y."/>
            <person name="Jade Lu M.Y."/>
            <person name="Nakayashiki H."/>
            <person name="Li W.H."/>
        </authorList>
    </citation>
    <scope>NUCLEOTIDE SEQUENCE [LARGE SCALE GENOMIC DNA]</scope>
    <source>
        <strain evidence="3 4">NI907</strain>
    </source>
</reference>
<dbReference type="InterPro" id="IPR029058">
    <property type="entry name" value="AB_hydrolase_fold"/>
</dbReference>
<reference evidence="4" key="2">
    <citation type="submission" date="2019-10" db="EMBL/GenBank/DDBJ databases">
        <authorList>
            <consortium name="NCBI Genome Project"/>
        </authorList>
    </citation>
    <scope>NUCLEOTIDE SEQUENCE</scope>
    <source>
        <strain evidence="4">NI907</strain>
    </source>
</reference>
<dbReference type="GO" id="GO:0005737">
    <property type="term" value="C:cytoplasm"/>
    <property type="evidence" value="ECO:0007669"/>
    <property type="project" value="TreeGrafter"/>
</dbReference>
<keyword evidence="3" id="KW-1185">Reference proteome</keyword>
<dbReference type="PANTHER" id="PTHR10655:SF63">
    <property type="entry name" value="PHOSPHOLIPASE_CARBOXYLESTERASE_THIOESTERASE DOMAIN-CONTAINING PROTEIN"/>
    <property type="match status" value="1"/>
</dbReference>
<dbReference type="AlphaFoldDB" id="A0A6P8AZ89"/>
<evidence type="ECO:0000313" key="3">
    <source>
        <dbReference type="Proteomes" id="UP000515153"/>
    </source>
</evidence>
<dbReference type="KEGG" id="pgri:PgNI_10467"/>